<accession>A0A412IJU2</accession>
<reference evidence="2 3" key="1">
    <citation type="submission" date="2018-08" db="EMBL/GenBank/DDBJ databases">
        <title>A genome reference for cultivated species of the human gut microbiota.</title>
        <authorList>
            <person name="Zou Y."/>
            <person name="Xue W."/>
            <person name="Luo G."/>
        </authorList>
    </citation>
    <scope>NUCLEOTIDE SEQUENCE [LARGE SCALE GENOMIC DNA]</scope>
    <source>
        <strain evidence="2 3">AF22-3AC</strain>
    </source>
</reference>
<dbReference type="AlphaFoldDB" id="A0A412IJU2"/>
<evidence type="ECO:0000256" key="1">
    <source>
        <dbReference type="SAM" id="Phobius"/>
    </source>
</evidence>
<organism evidence="2 3">
    <name type="scientific">Bacteroides cellulosilyticus</name>
    <dbReference type="NCBI Taxonomy" id="246787"/>
    <lineage>
        <taxon>Bacteria</taxon>
        <taxon>Pseudomonadati</taxon>
        <taxon>Bacteroidota</taxon>
        <taxon>Bacteroidia</taxon>
        <taxon>Bacteroidales</taxon>
        <taxon>Bacteroidaceae</taxon>
        <taxon>Bacteroides</taxon>
    </lineage>
</organism>
<comment type="caution">
    <text evidence="2">The sequence shown here is derived from an EMBL/GenBank/DDBJ whole genome shotgun (WGS) entry which is preliminary data.</text>
</comment>
<keyword evidence="1" id="KW-0812">Transmembrane</keyword>
<proteinExistence type="predicted"/>
<evidence type="ECO:0000313" key="2">
    <source>
        <dbReference type="EMBL" id="RGS37816.1"/>
    </source>
</evidence>
<name>A0A412IJU2_9BACE</name>
<keyword evidence="1" id="KW-1133">Transmembrane helix</keyword>
<gene>
    <name evidence="2" type="ORF">DWX97_08720</name>
</gene>
<protein>
    <submittedName>
        <fullName evidence="2">Uncharacterized protein</fullName>
    </submittedName>
</protein>
<evidence type="ECO:0000313" key="3">
    <source>
        <dbReference type="Proteomes" id="UP000283341"/>
    </source>
</evidence>
<dbReference type="Proteomes" id="UP000283341">
    <property type="component" value="Unassembled WGS sequence"/>
</dbReference>
<dbReference type="EMBL" id="QRVJ01000005">
    <property type="protein sequence ID" value="RGS37816.1"/>
    <property type="molecule type" value="Genomic_DNA"/>
</dbReference>
<feature type="transmembrane region" description="Helical" evidence="1">
    <location>
        <begin position="49"/>
        <end position="74"/>
    </location>
</feature>
<sequence length="77" mass="9188">MKQKSRKCLFISDLRLFFCDSVAIRFLKYHKGQYELIILIINRYIKYHVAYHFISLCNIAVMLCNISIFAQPIIDEI</sequence>
<keyword evidence="1" id="KW-0472">Membrane</keyword>